<comment type="catalytic activity">
    <reaction evidence="7">
        <text>L-seryl-[protein] + ATP = O-phospho-L-seryl-[protein] + ADP + H(+)</text>
        <dbReference type="Rhea" id="RHEA:17989"/>
        <dbReference type="Rhea" id="RHEA-COMP:9863"/>
        <dbReference type="Rhea" id="RHEA-COMP:11604"/>
        <dbReference type="ChEBI" id="CHEBI:15378"/>
        <dbReference type="ChEBI" id="CHEBI:29999"/>
        <dbReference type="ChEBI" id="CHEBI:30616"/>
        <dbReference type="ChEBI" id="CHEBI:83421"/>
        <dbReference type="ChEBI" id="CHEBI:456216"/>
        <dbReference type="EC" id="2.7.11.1"/>
    </reaction>
</comment>
<keyword evidence="12" id="KW-1185">Reference proteome</keyword>
<dbReference type="CDD" id="cd14066">
    <property type="entry name" value="STKc_IRAK"/>
    <property type="match status" value="1"/>
</dbReference>
<dbReference type="InterPro" id="IPR000719">
    <property type="entry name" value="Prot_kinase_dom"/>
</dbReference>
<accession>A0AA88D708</accession>
<evidence type="ECO:0000256" key="1">
    <source>
        <dbReference type="ARBA" id="ARBA00012513"/>
    </source>
</evidence>
<evidence type="ECO:0000256" key="4">
    <source>
        <dbReference type="ARBA" id="ARBA00022777"/>
    </source>
</evidence>
<feature type="binding site" evidence="8">
    <location>
        <position position="111"/>
    </location>
    <ligand>
        <name>ATP</name>
        <dbReference type="ChEBI" id="CHEBI:30616"/>
    </ligand>
</feature>
<name>A0AA88D708_FICCA</name>
<keyword evidence="2" id="KW-0808">Transferase</keyword>
<proteinExistence type="predicted"/>
<evidence type="ECO:0000256" key="8">
    <source>
        <dbReference type="PROSITE-ProRule" id="PRU10141"/>
    </source>
</evidence>
<feature type="region of interest" description="Disordered" evidence="9">
    <location>
        <begin position="363"/>
        <end position="401"/>
    </location>
</feature>
<keyword evidence="4" id="KW-0418">Kinase</keyword>
<evidence type="ECO:0000256" key="2">
    <source>
        <dbReference type="ARBA" id="ARBA00022679"/>
    </source>
</evidence>
<dbReference type="Proteomes" id="UP001187192">
    <property type="component" value="Unassembled WGS sequence"/>
</dbReference>
<evidence type="ECO:0000256" key="6">
    <source>
        <dbReference type="ARBA" id="ARBA00047899"/>
    </source>
</evidence>
<gene>
    <name evidence="11" type="ORF">TIFTF001_017453</name>
</gene>
<feature type="region of interest" description="Disordered" evidence="9">
    <location>
        <begin position="10"/>
        <end position="41"/>
    </location>
</feature>
<evidence type="ECO:0000313" key="12">
    <source>
        <dbReference type="Proteomes" id="UP001187192"/>
    </source>
</evidence>
<evidence type="ECO:0000256" key="5">
    <source>
        <dbReference type="ARBA" id="ARBA00022840"/>
    </source>
</evidence>
<dbReference type="Gramene" id="FCD_00031872-RA">
    <property type="protein sequence ID" value="FCD_00031872-RA:cds"/>
    <property type="gene ID" value="FCD_00031872"/>
</dbReference>
<dbReference type="PROSITE" id="PS50011">
    <property type="entry name" value="PROTEIN_KINASE_DOM"/>
    <property type="match status" value="1"/>
</dbReference>
<evidence type="ECO:0000313" key="11">
    <source>
        <dbReference type="EMBL" id="GMN48278.1"/>
    </source>
</evidence>
<dbReference type="SUPFAM" id="SSF56112">
    <property type="entry name" value="Protein kinase-like (PK-like)"/>
    <property type="match status" value="1"/>
</dbReference>
<evidence type="ECO:0000256" key="9">
    <source>
        <dbReference type="SAM" id="MobiDB-lite"/>
    </source>
</evidence>
<dbReference type="InterPro" id="IPR017441">
    <property type="entry name" value="Protein_kinase_ATP_BS"/>
</dbReference>
<organism evidence="11 12">
    <name type="scientific">Ficus carica</name>
    <name type="common">Common fig</name>
    <dbReference type="NCBI Taxonomy" id="3494"/>
    <lineage>
        <taxon>Eukaryota</taxon>
        <taxon>Viridiplantae</taxon>
        <taxon>Streptophyta</taxon>
        <taxon>Embryophyta</taxon>
        <taxon>Tracheophyta</taxon>
        <taxon>Spermatophyta</taxon>
        <taxon>Magnoliopsida</taxon>
        <taxon>eudicotyledons</taxon>
        <taxon>Gunneridae</taxon>
        <taxon>Pentapetalae</taxon>
        <taxon>rosids</taxon>
        <taxon>fabids</taxon>
        <taxon>Rosales</taxon>
        <taxon>Moraceae</taxon>
        <taxon>Ficeae</taxon>
        <taxon>Ficus</taxon>
    </lineage>
</organism>
<evidence type="ECO:0000259" key="10">
    <source>
        <dbReference type="PROSITE" id="PS50011"/>
    </source>
</evidence>
<keyword evidence="5 8" id="KW-0067">ATP-binding</keyword>
<dbReference type="Pfam" id="PF00069">
    <property type="entry name" value="Pkinase"/>
    <property type="match status" value="1"/>
</dbReference>
<dbReference type="Gene3D" id="3.30.200.20">
    <property type="entry name" value="Phosphorylase Kinase, domain 1"/>
    <property type="match status" value="1"/>
</dbReference>
<dbReference type="InterPro" id="IPR050823">
    <property type="entry name" value="Plant_Ser_Thr_Prot_Kinase"/>
</dbReference>
<dbReference type="FunFam" id="3.30.200.20:FF:000228">
    <property type="entry name" value="Serine/threonine-protein kinase BIK1"/>
    <property type="match status" value="1"/>
</dbReference>
<dbReference type="FunFam" id="1.10.510.10:FF:000095">
    <property type="entry name" value="protein STRUBBELIG-RECEPTOR FAMILY 8"/>
    <property type="match status" value="1"/>
</dbReference>
<dbReference type="PANTHER" id="PTHR45621">
    <property type="entry name" value="OS01G0588500 PROTEIN-RELATED"/>
    <property type="match status" value="1"/>
</dbReference>
<dbReference type="InterPro" id="IPR011009">
    <property type="entry name" value="Kinase-like_dom_sf"/>
</dbReference>
<reference evidence="11" key="1">
    <citation type="submission" date="2023-07" db="EMBL/GenBank/DDBJ databases">
        <title>draft genome sequence of fig (Ficus carica).</title>
        <authorList>
            <person name="Takahashi T."/>
            <person name="Nishimura K."/>
        </authorList>
    </citation>
    <scope>NUCLEOTIDE SEQUENCE</scope>
</reference>
<sequence>MKCFYYFKDKTKSRQQRSAPELKEQSKSQHSGANDRIIKSSCSANSPRGILELYEEKAQNLRVFSFSELRHATHDFSRLLKIGEGGFGSVYKGSIKPANGTGDSLAVAIKKLNEDGLQGHKQWVAEVQFLGVVEHPNLVKLIGYCALDGERGSQRLLVYEYMQNRSLEDHLFNKVYPALSWKIRLKIILGAAQGLAYLHEGLEVQVIFRDFKSSNVLLDENFKPKLSDFGLAREGPEAGHTHVSTAVVGTYGYAAPDYIETGHLTAKSDVWSFGVVLYEILTGRRSLERKLPRTEQKLLEWVKKFPPDSKKFGLLMDPRLENQYSFSSARRIAKLADSCLSKGAKDRPTMSQVVETLKQIMQVSEDGNPSDRSLESSDNDQADTETKPSELGPAESWKRRMSHLEKLGEHVESVSRRRFMIMQRAKVN</sequence>
<dbReference type="Gene3D" id="1.10.510.10">
    <property type="entry name" value="Transferase(Phosphotransferase) domain 1"/>
    <property type="match status" value="1"/>
</dbReference>
<evidence type="ECO:0000256" key="7">
    <source>
        <dbReference type="ARBA" id="ARBA00048679"/>
    </source>
</evidence>
<comment type="caution">
    <text evidence="11">The sequence shown here is derived from an EMBL/GenBank/DDBJ whole genome shotgun (WGS) entry which is preliminary data.</text>
</comment>
<dbReference type="EC" id="2.7.11.1" evidence="1"/>
<dbReference type="EMBL" id="BTGU01000028">
    <property type="protein sequence ID" value="GMN48278.1"/>
    <property type="molecule type" value="Genomic_DNA"/>
</dbReference>
<feature type="domain" description="Protein kinase" evidence="10">
    <location>
        <begin position="76"/>
        <end position="361"/>
    </location>
</feature>
<dbReference type="AlphaFoldDB" id="A0AA88D708"/>
<keyword evidence="3 8" id="KW-0547">Nucleotide-binding</keyword>
<dbReference type="GO" id="GO:0004674">
    <property type="term" value="F:protein serine/threonine kinase activity"/>
    <property type="evidence" value="ECO:0007669"/>
    <property type="project" value="UniProtKB-EC"/>
</dbReference>
<comment type="catalytic activity">
    <reaction evidence="6">
        <text>L-threonyl-[protein] + ATP = O-phospho-L-threonyl-[protein] + ADP + H(+)</text>
        <dbReference type="Rhea" id="RHEA:46608"/>
        <dbReference type="Rhea" id="RHEA-COMP:11060"/>
        <dbReference type="Rhea" id="RHEA-COMP:11605"/>
        <dbReference type="ChEBI" id="CHEBI:15378"/>
        <dbReference type="ChEBI" id="CHEBI:30013"/>
        <dbReference type="ChEBI" id="CHEBI:30616"/>
        <dbReference type="ChEBI" id="CHEBI:61977"/>
        <dbReference type="ChEBI" id="CHEBI:456216"/>
        <dbReference type="EC" id="2.7.11.1"/>
    </reaction>
</comment>
<dbReference type="PROSITE" id="PS00107">
    <property type="entry name" value="PROTEIN_KINASE_ATP"/>
    <property type="match status" value="1"/>
</dbReference>
<evidence type="ECO:0000256" key="3">
    <source>
        <dbReference type="ARBA" id="ARBA00022741"/>
    </source>
</evidence>
<protein>
    <recommendedName>
        <fullName evidence="1">non-specific serine/threonine protein kinase</fullName>
        <ecNumber evidence="1">2.7.11.1</ecNumber>
    </recommendedName>
</protein>
<dbReference type="GO" id="GO:0005524">
    <property type="term" value="F:ATP binding"/>
    <property type="evidence" value="ECO:0007669"/>
    <property type="project" value="UniProtKB-UniRule"/>
</dbReference>